<gene>
    <name evidence="6" type="ORF">KF715C_pA5760</name>
</gene>
<keyword evidence="2" id="KW-0808">Transferase</keyword>
<keyword evidence="3" id="KW-0680">Restriction system</keyword>
<feature type="region of interest" description="Disordered" evidence="5">
    <location>
        <begin position="215"/>
        <end position="235"/>
    </location>
</feature>
<evidence type="ECO:0000313" key="6">
    <source>
        <dbReference type="EMBL" id="BAW27081.1"/>
    </source>
</evidence>
<dbReference type="Gene3D" id="3.40.50.150">
    <property type="entry name" value="Vaccinia Virus protein VP39"/>
    <property type="match status" value="1"/>
</dbReference>
<reference evidence="6 7" key="1">
    <citation type="submission" date="2015-11" db="EMBL/GenBank/DDBJ databases">
        <title>Complete genome sequencing of a biphenyl-degrading bacterium, Pseudomonas putida KF715 (=NBRC110667).</title>
        <authorList>
            <person name="Suenaga H."/>
            <person name="Fujihara N."/>
            <person name="Watanabe T."/>
            <person name="Hirose J."/>
            <person name="Kimura N."/>
            <person name="Yamazoe A."/>
            <person name="Hosoyama A."/>
            <person name="Shimodaira J."/>
            <person name="Furukawa K."/>
        </authorList>
    </citation>
    <scope>NUCLEOTIDE SEQUENCE [LARGE SCALE GENOMIC DNA]</scope>
    <source>
        <strain evidence="6 7">KF715</strain>
        <plasmid evidence="7">Plasmid pkf715a dna</plasmid>
    </source>
</reference>
<comment type="catalytic activity">
    <reaction evidence="4">
        <text>a 2'-deoxycytidine in DNA + S-adenosyl-L-methionine = a 5-methyl-2'-deoxycytidine in DNA + S-adenosyl-L-homocysteine + H(+)</text>
        <dbReference type="Rhea" id="RHEA:13681"/>
        <dbReference type="Rhea" id="RHEA-COMP:11369"/>
        <dbReference type="Rhea" id="RHEA-COMP:11370"/>
        <dbReference type="ChEBI" id="CHEBI:15378"/>
        <dbReference type="ChEBI" id="CHEBI:57856"/>
        <dbReference type="ChEBI" id="CHEBI:59789"/>
        <dbReference type="ChEBI" id="CHEBI:85452"/>
        <dbReference type="ChEBI" id="CHEBI:85454"/>
        <dbReference type="EC" id="2.1.1.37"/>
    </reaction>
</comment>
<name>A0A1L7NNQ5_PSEPU</name>
<accession>A0A1L7NNQ5</accession>
<evidence type="ECO:0000313" key="7">
    <source>
        <dbReference type="Proteomes" id="UP000218731"/>
    </source>
</evidence>
<geneLocation type="plasmid" evidence="7">
    <name>pkf715a dna</name>
</geneLocation>
<dbReference type="GO" id="GO:0009307">
    <property type="term" value="P:DNA restriction-modification system"/>
    <property type="evidence" value="ECO:0007669"/>
    <property type="project" value="UniProtKB-KW"/>
</dbReference>
<dbReference type="Proteomes" id="UP000218731">
    <property type="component" value="Plasmid pKF715A"/>
</dbReference>
<dbReference type="InterPro" id="IPR029063">
    <property type="entry name" value="SAM-dependent_MTases_sf"/>
</dbReference>
<dbReference type="AlphaFoldDB" id="A0A1L7NNQ5"/>
<dbReference type="GO" id="GO:0003886">
    <property type="term" value="F:DNA (cytosine-5-)-methyltransferase activity"/>
    <property type="evidence" value="ECO:0007669"/>
    <property type="project" value="UniProtKB-EC"/>
</dbReference>
<evidence type="ECO:0000256" key="2">
    <source>
        <dbReference type="ARBA" id="ARBA00022679"/>
    </source>
</evidence>
<dbReference type="REBASE" id="173947">
    <property type="entry name" value="M.Ppu715ORF5760P"/>
</dbReference>
<dbReference type="SUPFAM" id="SSF53335">
    <property type="entry name" value="S-adenosyl-L-methionine-dependent methyltransferases"/>
    <property type="match status" value="1"/>
</dbReference>
<protein>
    <submittedName>
        <fullName evidence="6">C-5 cytosine-specific DNA methylase</fullName>
    </submittedName>
</protein>
<evidence type="ECO:0000256" key="1">
    <source>
        <dbReference type="ARBA" id="ARBA00022603"/>
    </source>
</evidence>
<organism evidence="6 7">
    <name type="scientific">Pseudomonas putida</name>
    <name type="common">Arthrobacter siderocapsulatus</name>
    <dbReference type="NCBI Taxonomy" id="303"/>
    <lineage>
        <taxon>Bacteria</taxon>
        <taxon>Pseudomonadati</taxon>
        <taxon>Pseudomonadota</taxon>
        <taxon>Gammaproteobacteria</taxon>
        <taxon>Pseudomonadales</taxon>
        <taxon>Pseudomonadaceae</taxon>
        <taxon>Pseudomonas</taxon>
    </lineage>
</organism>
<dbReference type="InterPro" id="IPR001525">
    <property type="entry name" value="C5_MeTfrase"/>
</dbReference>
<keyword evidence="1 6" id="KW-0489">Methyltransferase</keyword>
<keyword evidence="6" id="KW-0614">Plasmid</keyword>
<evidence type="ECO:0000256" key="4">
    <source>
        <dbReference type="ARBA" id="ARBA00047422"/>
    </source>
</evidence>
<dbReference type="GO" id="GO:0032259">
    <property type="term" value="P:methylation"/>
    <property type="evidence" value="ECO:0007669"/>
    <property type="project" value="UniProtKB-KW"/>
</dbReference>
<sequence length="254" mass="27556">MKVTNPCIVILENVVEYASTAAMIVIRSVLSHLGYQLSETVLDGHSLGSLEKRKRLCLVATTPGVCGPVDFNQLVPVRQREEKIADVLEVIPADSGMWKTYDYLADKELRDKAAGKGFVRQLLTGEEDGCGVIGRGYAKARSTEPFIVAPHDPRLSRLMTPAEHARVKTIPEKLIEGLGFTRAHEVLGQSVIYCAFVAVGVLIAKTVTGLVSSLTKPQPVNREEKAASARKPVPANNKQLKECPATLPLFALTA</sequence>
<proteinExistence type="predicted"/>
<dbReference type="EMBL" id="AP015030">
    <property type="protein sequence ID" value="BAW27081.1"/>
    <property type="molecule type" value="Genomic_DNA"/>
</dbReference>
<evidence type="ECO:0000256" key="5">
    <source>
        <dbReference type="SAM" id="MobiDB-lite"/>
    </source>
</evidence>
<evidence type="ECO:0000256" key="3">
    <source>
        <dbReference type="ARBA" id="ARBA00022747"/>
    </source>
</evidence>
<dbReference type="Pfam" id="PF00145">
    <property type="entry name" value="DNA_methylase"/>
    <property type="match status" value="1"/>
</dbReference>